<dbReference type="RefSeq" id="WP_205049914.1">
    <property type="nucleotide sequence ID" value="NZ_JACJKX010000004.1"/>
</dbReference>
<dbReference type="EMBL" id="JACJKX010000004">
    <property type="protein sequence ID" value="MBM6928318.1"/>
    <property type="molecule type" value="Genomic_DNA"/>
</dbReference>
<comment type="function">
    <text evidence="5">Plays a role in cell envelope biogenesis, maintenance of cell envelope integrity and membrane homeostasis.</text>
</comment>
<keyword evidence="4 5" id="KW-0472">Membrane</keyword>
<keyword evidence="2 5" id="KW-0812">Transmembrane</keyword>
<evidence type="ECO:0000256" key="4">
    <source>
        <dbReference type="ARBA" id="ARBA00023136"/>
    </source>
</evidence>
<name>A0ABS2GR51_9BURK</name>
<comment type="similarity">
    <text evidence="5">Belongs to the YciB family.</text>
</comment>
<comment type="subcellular location">
    <subcellularLocation>
        <location evidence="5">Cell inner membrane</location>
        <topology evidence="5">Multi-pass membrane protein</topology>
    </subcellularLocation>
</comment>
<reference evidence="6 7" key="1">
    <citation type="journal article" date="2021" name="Sci. Rep.">
        <title>The distribution of antibiotic resistance genes in chicken gut microbiota commensals.</title>
        <authorList>
            <person name="Juricova H."/>
            <person name="Matiasovicova J."/>
            <person name="Kubasova T."/>
            <person name="Cejkova D."/>
            <person name="Rychlik I."/>
        </authorList>
    </citation>
    <scope>NUCLEOTIDE SEQUENCE [LARGE SCALE GENOMIC DNA]</scope>
    <source>
        <strain evidence="6 7">An562</strain>
    </source>
</reference>
<protein>
    <recommendedName>
        <fullName evidence="5">Inner membrane-spanning protein YciB</fullName>
    </recommendedName>
</protein>
<keyword evidence="7" id="KW-1185">Reference proteome</keyword>
<dbReference type="PANTHER" id="PTHR36917:SF1">
    <property type="entry name" value="INNER MEMBRANE-SPANNING PROTEIN YCIB"/>
    <property type="match status" value="1"/>
</dbReference>
<dbReference type="HAMAP" id="MF_00189">
    <property type="entry name" value="YciB"/>
    <property type="match status" value="1"/>
</dbReference>
<comment type="caution">
    <text evidence="6">The sequence shown here is derived from an EMBL/GenBank/DDBJ whole genome shotgun (WGS) entry which is preliminary data.</text>
</comment>
<keyword evidence="5" id="KW-0997">Cell inner membrane</keyword>
<keyword evidence="1 5" id="KW-1003">Cell membrane</keyword>
<feature type="transmembrane region" description="Helical" evidence="5">
    <location>
        <begin position="167"/>
        <end position="186"/>
    </location>
</feature>
<keyword evidence="3 5" id="KW-1133">Transmembrane helix</keyword>
<feature type="transmembrane region" description="Helical" evidence="5">
    <location>
        <begin position="135"/>
        <end position="155"/>
    </location>
</feature>
<evidence type="ECO:0000256" key="1">
    <source>
        <dbReference type="ARBA" id="ARBA00022475"/>
    </source>
</evidence>
<feature type="transmembrane region" description="Helical" evidence="5">
    <location>
        <begin position="38"/>
        <end position="60"/>
    </location>
</feature>
<evidence type="ECO:0000256" key="5">
    <source>
        <dbReference type="HAMAP-Rule" id="MF_00189"/>
    </source>
</evidence>
<feature type="transmembrane region" description="Helical" evidence="5">
    <location>
        <begin position="98"/>
        <end position="114"/>
    </location>
</feature>
<sequence>MKAFFDLLPVICFFITFKLAGSYTAELTPIFPVTPDLIPIVSATAVIIIASLLQMGFLFIKGQKPSKMAVFSTVLVVLFGGMTIAFQDPAFIQWKPTLLYWLFAAILLFGRFGKKDYIKTVFTGITMPDFAWRKVENFCLVFLVAIGFINLFVAYSFSMDIWVDFKLFGLLGLTLLFTIGLGFYVAKYAEEAQNTKINH</sequence>
<evidence type="ECO:0000256" key="3">
    <source>
        <dbReference type="ARBA" id="ARBA00022989"/>
    </source>
</evidence>
<evidence type="ECO:0000313" key="6">
    <source>
        <dbReference type="EMBL" id="MBM6928318.1"/>
    </source>
</evidence>
<dbReference type="Proteomes" id="UP000777002">
    <property type="component" value="Unassembled WGS sequence"/>
</dbReference>
<dbReference type="PANTHER" id="PTHR36917">
    <property type="entry name" value="INTRACELLULAR SEPTATION PROTEIN A-RELATED"/>
    <property type="match status" value="1"/>
</dbReference>
<gene>
    <name evidence="5" type="primary">yciB</name>
    <name evidence="6" type="ORF">H5985_03405</name>
</gene>
<evidence type="ECO:0000313" key="7">
    <source>
        <dbReference type="Proteomes" id="UP000777002"/>
    </source>
</evidence>
<dbReference type="Pfam" id="PF04279">
    <property type="entry name" value="IspA"/>
    <property type="match status" value="1"/>
</dbReference>
<dbReference type="InterPro" id="IPR006008">
    <property type="entry name" value="YciB"/>
</dbReference>
<proteinExistence type="inferred from homology"/>
<accession>A0ABS2GR51</accession>
<evidence type="ECO:0000256" key="2">
    <source>
        <dbReference type="ARBA" id="ARBA00022692"/>
    </source>
</evidence>
<organism evidence="6 7">
    <name type="scientific">Parasutterella secunda</name>
    <dbReference type="NCBI Taxonomy" id="626947"/>
    <lineage>
        <taxon>Bacteria</taxon>
        <taxon>Pseudomonadati</taxon>
        <taxon>Pseudomonadota</taxon>
        <taxon>Betaproteobacteria</taxon>
        <taxon>Burkholderiales</taxon>
        <taxon>Sutterellaceae</taxon>
        <taxon>Parasutterella</taxon>
    </lineage>
</organism>
<feature type="transmembrane region" description="Helical" evidence="5">
    <location>
        <begin position="69"/>
        <end position="86"/>
    </location>
</feature>